<comment type="caution">
    <text evidence="1">The sequence shown here is derived from an EMBL/GenBank/DDBJ whole genome shotgun (WGS) entry which is preliminary data.</text>
</comment>
<dbReference type="InterPro" id="IPR032675">
    <property type="entry name" value="LRR_dom_sf"/>
</dbReference>
<dbReference type="SUPFAM" id="SSF52047">
    <property type="entry name" value="RNI-like"/>
    <property type="match status" value="1"/>
</dbReference>
<dbReference type="GO" id="GO:0031146">
    <property type="term" value="P:SCF-dependent proteasomal ubiquitin-dependent protein catabolic process"/>
    <property type="evidence" value="ECO:0007669"/>
    <property type="project" value="TreeGrafter"/>
</dbReference>
<evidence type="ECO:0000313" key="1">
    <source>
        <dbReference type="EMBL" id="KAH3670495.1"/>
    </source>
</evidence>
<reference evidence="1" key="1">
    <citation type="journal article" date="2021" name="Open Biol.">
        <title>Shared evolutionary footprints suggest mitochondrial oxidative damage underlies multiple complex I losses in fungi.</title>
        <authorList>
            <person name="Schikora-Tamarit M.A."/>
            <person name="Marcet-Houben M."/>
            <person name="Nosek J."/>
            <person name="Gabaldon T."/>
        </authorList>
    </citation>
    <scope>NUCLEOTIDE SEQUENCE</scope>
    <source>
        <strain evidence="1">CBS6075</strain>
    </source>
</reference>
<dbReference type="Gene3D" id="3.80.10.10">
    <property type="entry name" value="Ribonuclease Inhibitor"/>
    <property type="match status" value="2"/>
</dbReference>
<dbReference type="GeneID" id="70232978"/>
<organism evidence="1 2">
    <name type="scientific">Ogataea philodendri</name>
    <dbReference type="NCBI Taxonomy" id="1378263"/>
    <lineage>
        <taxon>Eukaryota</taxon>
        <taxon>Fungi</taxon>
        <taxon>Dikarya</taxon>
        <taxon>Ascomycota</taxon>
        <taxon>Saccharomycotina</taxon>
        <taxon>Pichiomycetes</taxon>
        <taxon>Pichiales</taxon>
        <taxon>Pichiaceae</taxon>
        <taxon>Ogataea</taxon>
    </lineage>
</organism>
<sequence length="539" mass="61940">MTTLELNSAQEFIFDGVSEPNSTPNEFFLVQQQKLDRFDQLSPFPYELLDKIIGYVYYNDPDNIYSLNSNIKDFCKSISLVNSAFYLLSLKYVFRYGNFTRSTFFDRFLKDLQKNNLLGCYVQHLDFSEFTSVGLGRTGQMMQEIQMVTHKTILECLQYAPNLTEFLASESIEGDIDHSIVDYLFNKLPKLQSIDFCGSSGVRFSQSFQDLEIAGNSNIKNLSFHECTDLSNKAFTTILQNLTALERLDLSHTSISIPDLDKSLQDSTRLTHLSLARCSRLGAARHLIEFLTKHPAVSQDSLLWLNLQVDTTIASPFNNYTLKFLLENVNASDLRYLNLAGIDVEPQHLMLISERFPMLESLVIAHSQISIDDLILVLPQMPNLRFLDLTGNKYITRWTLENPKLLTCAPKLEAIEVAYKVVDLLDETSGKLRVYGDNTIEIWKSYNDNSQGRRAWVFKLNEEQLKKELDGQSLNFNNNLVYFDIKTGQKIMQKIERPGFLKYASRKISSSRGLFQDKQLAFPAEFTERGIYKYYSLNK</sequence>
<protein>
    <submittedName>
        <fullName evidence="1">Uncharacterized protein</fullName>
    </submittedName>
</protein>
<dbReference type="RefSeq" id="XP_046063920.1">
    <property type="nucleotide sequence ID" value="XM_046201726.1"/>
</dbReference>
<dbReference type="AlphaFoldDB" id="A0A9P8PFA8"/>
<dbReference type="GO" id="GO:0019005">
    <property type="term" value="C:SCF ubiquitin ligase complex"/>
    <property type="evidence" value="ECO:0007669"/>
    <property type="project" value="TreeGrafter"/>
</dbReference>
<keyword evidence="2" id="KW-1185">Reference proteome</keyword>
<gene>
    <name evidence="1" type="ORF">OGAPHI_001010</name>
</gene>
<dbReference type="OrthoDB" id="9994419at2759"/>
<dbReference type="PANTHER" id="PTHR13318">
    <property type="entry name" value="PARTNER OF PAIRED, ISOFORM B-RELATED"/>
    <property type="match status" value="1"/>
</dbReference>
<evidence type="ECO:0000313" key="2">
    <source>
        <dbReference type="Proteomes" id="UP000769157"/>
    </source>
</evidence>
<proteinExistence type="predicted"/>
<name>A0A9P8PFA8_9ASCO</name>
<accession>A0A9P8PFA8</accession>
<dbReference type="Proteomes" id="UP000769157">
    <property type="component" value="Unassembled WGS sequence"/>
</dbReference>
<reference evidence="1" key="2">
    <citation type="submission" date="2021-01" db="EMBL/GenBank/DDBJ databases">
        <authorList>
            <person name="Schikora-Tamarit M.A."/>
        </authorList>
    </citation>
    <scope>NUCLEOTIDE SEQUENCE</scope>
    <source>
        <strain evidence="1">CBS6075</strain>
    </source>
</reference>
<dbReference type="EMBL" id="JAEUBE010000087">
    <property type="protein sequence ID" value="KAH3670495.1"/>
    <property type="molecule type" value="Genomic_DNA"/>
</dbReference>